<feature type="region of interest" description="Disordered" evidence="1">
    <location>
        <begin position="219"/>
        <end position="242"/>
    </location>
</feature>
<accession>A0A7R9I3S5</accession>
<dbReference type="EMBL" id="OD567316">
    <property type="protein sequence ID" value="CAD7445500.1"/>
    <property type="molecule type" value="Genomic_DNA"/>
</dbReference>
<dbReference type="AlphaFoldDB" id="A0A7R9I3S5"/>
<gene>
    <name evidence="2" type="ORF">TBIB3V08_LOCUS7852</name>
</gene>
<dbReference type="PANTHER" id="PTHR12843:SF5">
    <property type="entry name" value="EEF1A LYSINE METHYLTRANSFERASE 2"/>
    <property type="match status" value="1"/>
</dbReference>
<dbReference type="GO" id="GO:0005737">
    <property type="term" value="C:cytoplasm"/>
    <property type="evidence" value="ECO:0007669"/>
    <property type="project" value="TreeGrafter"/>
</dbReference>
<dbReference type="PANTHER" id="PTHR12843">
    <property type="entry name" value="PROTEIN-LYSINE N-METHYLTRANSFERASE METTL10"/>
    <property type="match status" value="1"/>
</dbReference>
<name>A0A7R9I3S5_9NEOP</name>
<organism evidence="2">
    <name type="scientific">Timema bartmani</name>
    <dbReference type="NCBI Taxonomy" id="61472"/>
    <lineage>
        <taxon>Eukaryota</taxon>
        <taxon>Metazoa</taxon>
        <taxon>Ecdysozoa</taxon>
        <taxon>Arthropoda</taxon>
        <taxon>Hexapoda</taxon>
        <taxon>Insecta</taxon>
        <taxon>Pterygota</taxon>
        <taxon>Neoptera</taxon>
        <taxon>Polyneoptera</taxon>
        <taxon>Phasmatodea</taxon>
        <taxon>Timematodea</taxon>
        <taxon>Timematoidea</taxon>
        <taxon>Timematidae</taxon>
        <taxon>Timema</taxon>
    </lineage>
</organism>
<protein>
    <submittedName>
        <fullName evidence="2">Uncharacterized protein</fullName>
    </submittedName>
</protein>
<reference evidence="2" key="1">
    <citation type="submission" date="2020-11" db="EMBL/GenBank/DDBJ databases">
        <authorList>
            <person name="Tran Van P."/>
        </authorList>
    </citation>
    <scope>NUCLEOTIDE SEQUENCE</scope>
</reference>
<proteinExistence type="predicted"/>
<feature type="compositionally biased region" description="Acidic residues" evidence="1">
    <location>
        <begin position="222"/>
        <end position="235"/>
    </location>
</feature>
<evidence type="ECO:0000256" key="1">
    <source>
        <dbReference type="SAM" id="MobiDB-lite"/>
    </source>
</evidence>
<dbReference type="GO" id="GO:0016279">
    <property type="term" value="F:protein-lysine N-methyltransferase activity"/>
    <property type="evidence" value="ECO:0007669"/>
    <property type="project" value="TreeGrafter"/>
</dbReference>
<dbReference type="Gene3D" id="1.10.10.60">
    <property type="entry name" value="Homeodomain-like"/>
    <property type="match status" value="1"/>
</dbReference>
<sequence length="292" mass="33414">MSDNSDDDLQSSELGTREFWEDTYALEIGNFQDHGDVGEVWFGEDSSLRVTRWLSSCDDVLKDDAIIDLGCGNGMQLIELEVDEKKITKMEIMWWHGIPKSTLFTILKMREEIVNAVQKEGHNVKAKNLKGATHTNLKQAMLEYRLPVDANSQPGPYTEPQLGSSIAPSSAPLTFTQPCDEETWQRLAPDCTYEEYIAADDDITVWGTLDNADIIREQQESSNEEGEEEMEEEPEDIPHNERCSESVDIYSRALKRQGASEELWFQFYNVKDFVEQTDAKKKQTSIMDFFKK</sequence>
<evidence type="ECO:0000313" key="2">
    <source>
        <dbReference type="EMBL" id="CAD7445500.1"/>
    </source>
</evidence>